<evidence type="ECO:0000313" key="2">
    <source>
        <dbReference type="Proteomes" id="UP000281553"/>
    </source>
</evidence>
<dbReference type="Proteomes" id="UP000281553">
    <property type="component" value="Unassembled WGS sequence"/>
</dbReference>
<sequence>MSPVVTGQVTSLSQLPEIFPDQAPFLVRLSLFFGQTRLALLFDPAHTTEDPALYANFLPANPLAAAAPLAELTRLRRMYGSVPEDEAAALFLQCVQYFLKCESSVF</sequence>
<gene>
    <name evidence="1" type="ORF">DILT_LOCUS1581</name>
</gene>
<dbReference type="OrthoDB" id="20729at2759"/>
<keyword evidence="2" id="KW-1185">Reference proteome</keyword>
<evidence type="ECO:0000313" key="1">
    <source>
        <dbReference type="EMBL" id="VDK46980.1"/>
    </source>
</evidence>
<protein>
    <submittedName>
        <fullName evidence="1">Uncharacterized protein</fullName>
    </submittedName>
</protein>
<organism evidence="1 2">
    <name type="scientific">Dibothriocephalus latus</name>
    <name type="common">Fish tapeworm</name>
    <name type="synonym">Diphyllobothrium latum</name>
    <dbReference type="NCBI Taxonomy" id="60516"/>
    <lineage>
        <taxon>Eukaryota</taxon>
        <taxon>Metazoa</taxon>
        <taxon>Spiralia</taxon>
        <taxon>Lophotrochozoa</taxon>
        <taxon>Platyhelminthes</taxon>
        <taxon>Cestoda</taxon>
        <taxon>Eucestoda</taxon>
        <taxon>Diphyllobothriidea</taxon>
        <taxon>Diphyllobothriidae</taxon>
        <taxon>Dibothriocephalus</taxon>
    </lineage>
</organism>
<dbReference type="AlphaFoldDB" id="A0A3P6QTK2"/>
<proteinExistence type="predicted"/>
<dbReference type="EMBL" id="UYRU01011507">
    <property type="protein sequence ID" value="VDK46980.1"/>
    <property type="molecule type" value="Genomic_DNA"/>
</dbReference>
<name>A0A3P6QTK2_DIBLA</name>
<accession>A0A3P6QTK2</accession>
<reference evidence="1 2" key="1">
    <citation type="submission" date="2018-11" db="EMBL/GenBank/DDBJ databases">
        <authorList>
            <consortium name="Pathogen Informatics"/>
        </authorList>
    </citation>
    <scope>NUCLEOTIDE SEQUENCE [LARGE SCALE GENOMIC DNA]</scope>
</reference>